<dbReference type="EMBL" id="CP119901">
    <property type="protein sequence ID" value="WFD22162.1"/>
    <property type="molecule type" value="Genomic_DNA"/>
</dbReference>
<reference evidence="7" key="1">
    <citation type="submission" date="2023-03" db="EMBL/GenBank/DDBJ databases">
        <title>Mating type loci evolution in Malassezia.</title>
        <authorList>
            <person name="Coelho M.A."/>
        </authorList>
    </citation>
    <scope>NUCLEOTIDE SEQUENCE</scope>
    <source>
        <strain evidence="7">CBS 12830</strain>
    </source>
</reference>
<evidence type="ECO:0000313" key="7">
    <source>
        <dbReference type="EMBL" id="WFD22162.1"/>
    </source>
</evidence>
<feature type="compositionally biased region" description="Basic and acidic residues" evidence="5">
    <location>
        <begin position="299"/>
        <end position="314"/>
    </location>
</feature>
<evidence type="ECO:0000256" key="5">
    <source>
        <dbReference type="SAM" id="MobiDB-lite"/>
    </source>
</evidence>
<dbReference type="PANTHER" id="PTHR13634">
    <property type="entry name" value="RIBOSOME BIOGENESIS PROTEIN BRIX"/>
    <property type="match status" value="1"/>
</dbReference>
<dbReference type="GO" id="GO:0006364">
    <property type="term" value="P:rRNA processing"/>
    <property type="evidence" value="ECO:0007669"/>
    <property type="project" value="InterPro"/>
</dbReference>
<feature type="region of interest" description="Disordered" evidence="5">
    <location>
        <begin position="294"/>
        <end position="314"/>
    </location>
</feature>
<sequence length="314" mass="35682">MSTVYNAALKREASTSKKRGHGDVADNAETKVRRNKQRVLVLPSRGVTTRMRHLVNDVEALLPHSKKDSKLDNKSDMSVLNELAELNNCNVRTQATDTQNCLYFEARRHEDLYLWMSKTPNGPSAKLQVQNIHTMDELKMTGNCLKGSRHILSFDQGFDAAPHWRLLKEMLTQIFAVPRTARRAKPFIDHVLTFSILDNKIWFRNYQIIEKDPGAVAAAEAKGLDPKSVSTEPTLVEIGPRMVMTPIRVFEGSFGGPTLFDNPEYISPNAVRQAMRRDKGQAYKTKVLQAENLRRKRDTYKGHESELSRSKVFS</sequence>
<evidence type="ECO:0000256" key="3">
    <source>
        <dbReference type="ARBA" id="ARBA00022517"/>
    </source>
</evidence>
<comment type="subcellular location">
    <subcellularLocation>
        <location evidence="1">Nucleus</location>
        <location evidence="1">Nucleolus</location>
    </subcellularLocation>
</comment>
<protein>
    <submittedName>
        <fullName evidence="7">Ribosome biogenesis protein brx1</fullName>
    </submittedName>
</protein>
<feature type="domain" description="Brix" evidence="6">
    <location>
        <begin position="37"/>
        <end position="255"/>
    </location>
</feature>
<evidence type="ECO:0000259" key="6">
    <source>
        <dbReference type="PROSITE" id="PS50833"/>
    </source>
</evidence>
<dbReference type="GO" id="GO:0000027">
    <property type="term" value="P:ribosomal large subunit assembly"/>
    <property type="evidence" value="ECO:0007669"/>
    <property type="project" value="UniProtKB-ARBA"/>
</dbReference>
<keyword evidence="4" id="KW-0539">Nucleus</keyword>
<evidence type="ECO:0000313" key="8">
    <source>
        <dbReference type="Proteomes" id="UP001214415"/>
    </source>
</evidence>
<dbReference type="InterPro" id="IPR026532">
    <property type="entry name" value="BRX1"/>
</dbReference>
<dbReference type="SMART" id="SM00879">
    <property type="entry name" value="Brix"/>
    <property type="match status" value="1"/>
</dbReference>
<feature type="region of interest" description="Disordered" evidence="5">
    <location>
        <begin position="1"/>
        <end position="31"/>
    </location>
</feature>
<dbReference type="Proteomes" id="UP001214415">
    <property type="component" value="Chromosome 2"/>
</dbReference>
<evidence type="ECO:0000256" key="2">
    <source>
        <dbReference type="ARBA" id="ARBA00006369"/>
    </source>
</evidence>
<evidence type="ECO:0000256" key="1">
    <source>
        <dbReference type="ARBA" id="ARBA00004604"/>
    </source>
</evidence>
<comment type="similarity">
    <text evidence="2">Belongs to the BRX1 family.</text>
</comment>
<dbReference type="InterPro" id="IPR007109">
    <property type="entry name" value="Brix"/>
</dbReference>
<dbReference type="FunFam" id="3.40.50.10480:FF:000009">
    <property type="entry name" value="Ribosome biogenesis protein, putative"/>
    <property type="match status" value="1"/>
</dbReference>
<dbReference type="AlphaFoldDB" id="A0AAF0IYG2"/>
<dbReference type="GO" id="GO:0005730">
    <property type="term" value="C:nucleolus"/>
    <property type="evidence" value="ECO:0007669"/>
    <property type="project" value="UniProtKB-SubCell"/>
</dbReference>
<evidence type="ECO:0000256" key="4">
    <source>
        <dbReference type="ARBA" id="ARBA00023242"/>
    </source>
</evidence>
<keyword evidence="8" id="KW-1185">Reference proteome</keyword>
<proteinExistence type="inferred from homology"/>
<dbReference type="PROSITE" id="PS50833">
    <property type="entry name" value="BRIX"/>
    <property type="match status" value="1"/>
</dbReference>
<accession>A0AAF0IYG2</accession>
<feature type="compositionally biased region" description="Basic and acidic residues" evidence="5">
    <location>
        <begin position="9"/>
        <end position="31"/>
    </location>
</feature>
<dbReference type="PANTHER" id="PTHR13634:SF0">
    <property type="entry name" value="RIBOSOME BIOGENESIS PROTEIN BRX1 HOMOLOG"/>
    <property type="match status" value="1"/>
</dbReference>
<organism evidence="7 8">
    <name type="scientific">Malassezia equina</name>
    <dbReference type="NCBI Taxonomy" id="1381935"/>
    <lineage>
        <taxon>Eukaryota</taxon>
        <taxon>Fungi</taxon>
        <taxon>Dikarya</taxon>
        <taxon>Basidiomycota</taxon>
        <taxon>Ustilaginomycotina</taxon>
        <taxon>Malasseziomycetes</taxon>
        <taxon>Malasseziales</taxon>
        <taxon>Malasseziaceae</taxon>
        <taxon>Malassezia</taxon>
    </lineage>
</organism>
<gene>
    <name evidence="7" type="primary">BRX1</name>
    <name evidence="7" type="ORF">MEQU1_000824</name>
</gene>
<dbReference type="Pfam" id="PF04427">
    <property type="entry name" value="Brix"/>
    <property type="match status" value="1"/>
</dbReference>
<dbReference type="SUPFAM" id="SSF52954">
    <property type="entry name" value="Class II aaRS ABD-related"/>
    <property type="match status" value="1"/>
</dbReference>
<keyword evidence="3" id="KW-0690">Ribosome biogenesis</keyword>
<name>A0AAF0IYG2_9BASI</name>
<dbReference type="GO" id="GO:0019843">
    <property type="term" value="F:rRNA binding"/>
    <property type="evidence" value="ECO:0007669"/>
    <property type="project" value="InterPro"/>
</dbReference>